<feature type="transmembrane region" description="Helical" evidence="6">
    <location>
        <begin position="279"/>
        <end position="299"/>
    </location>
</feature>
<dbReference type="EMBL" id="BAAAMR010000085">
    <property type="protein sequence ID" value="GAA2159470.1"/>
    <property type="molecule type" value="Genomic_DNA"/>
</dbReference>
<keyword evidence="5 6" id="KW-0472">Membrane</keyword>
<dbReference type="Proteomes" id="UP001501020">
    <property type="component" value="Unassembled WGS sequence"/>
</dbReference>
<keyword evidence="4 6" id="KW-1133">Transmembrane helix</keyword>
<comment type="subcellular location">
    <subcellularLocation>
        <location evidence="1">Cell membrane</location>
        <topology evidence="1">Multi-pass membrane protein</topology>
    </subcellularLocation>
</comment>
<keyword evidence="2" id="KW-1003">Cell membrane</keyword>
<reference evidence="9" key="1">
    <citation type="journal article" date="2019" name="Int. J. Syst. Evol. Microbiol.">
        <title>The Global Catalogue of Microorganisms (GCM) 10K type strain sequencing project: providing services to taxonomists for standard genome sequencing and annotation.</title>
        <authorList>
            <consortium name="The Broad Institute Genomics Platform"/>
            <consortium name="The Broad Institute Genome Sequencing Center for Infectious Disease"/>
            <person name="Wu L."/>
            <person name="Ma J."/>
        </authorList>
    </citation>
    <scope>NUCLEOTIDE SEQUENCE [LARGE SCALE GENOMIC DNA]</scope>
    <source>
        <strain evidence="9">JCM 13850</strain>
    </source>
</reference>
<sequence>MSLPVILLLMAVTAVLAVWGVGELAAGRETRRGIAARSRLDGEPPPGGPLVRLDRRLRGTELGRLLARRIAAAGLAMRVSTFLLSIVAAGLAAIALIGRLLGPVFGVAAAVAVGFVFFAYLRRREERRKEEFVAQLPELARVLSNAAQAGLSLRTAIALAADELDDPARTELRRAADGLRLGESLEGVLGDLAARLPSRELGVLVSTLLVSARSGGSLVTALRSIAATLEDRKEIRREVRTILGQAVVSNWAVGILGAAGIAMINQIEPGALHEMSTHLTGQLMLAAGAGLFVTSLVVIRRITRIDV</sequence>
<evidence type="ECO:0000256" key="3">
    <source>
        <dbReference type="ARBA" id="ARBA00022692"/>
    </source>
</evidence>
<keyword evidence="9" id="KW-1185">Reference proteome</keyword>
<feature type="transmembrane region" description="Helical" evidence="6">
    <location>
        <begin position="6"/>
        <end position="27"/>
    </location>
</feature>
<dbReference type="Pfam" id="PF00482">
    <property type="entry name" value="T2SSF"/>
    <property type="match status" value="1"/>
</dbReference>
<accession>A0ABP5M5M6</accession>
<feature type="domain" description="Type II secretion system protein GspF" evidence="7">
    <location>
        <begin position="140"/>
        <end position="264"/>
    </location>
</feature>
<feature type="transmembrane region" description="Helical" evidence="6">
    <location>
        <begin position="103"/>
        <end position="121"/>
    </location>
</feature>
<comment type="caution">
    <text evidence="8">The sequence shown here is derived from an EMBL/GenBank/DDBJ whole genome shotgun (WGS) entry which is preliminary data.</text>
</comment>
<feature type="transmembrane region" description="Helical" evidence="6">
    <location>
        <begin position="242"/>
        <end position="267"/>
    </location>
</feature>
<evidence type="ECO:0000256" key="4">
    <source>
        <dbReference type="ARBA" id="ARBA00022989"/>
    </source>
</evidence>
<organism evidence="8 9">
    <name type="scientific">Actinomadura napierensis</name>
    <dbReference type="NCBI Taxonomy" id="267854"/>
    <lineage>
        <taxon>Bacteria</taxon>
        <taxon>Bacillati</taxon>
        <taxon>Actinomycetota</taxon>
        <taxon>Actinomycetes</taxon>
        <taxon>Streptosporangiales</taxon>
        <taxon>Thermomonosporaceae</taxon>
        <taxon>Actinomadura</taxon>
    </lineage>
</organism>
<dbReference type="PANTHER" id="PTHR35007">
    <property type="entry name" value="INTEGRAL MEMBRANE PROTEIN-RELATED"/>
    <property type="match status" value="1"/>
</dbReference>
<evidence type="ECO:0000313" key="8">
    <source>
        <dbReference type="EMBL" id="GAA2159470.1"/>
    </source>
</evidence>
<gene>
    <name evidence="8" type="ORF">GCM10009727_71360</name>
</gene>
<dbReference type="PANTHER" id="PTHR35007:SF1">
    <property type="entry name" value="PILUS ASSEMBLY PROTEIN"/>
    <property type="match status" value="1"/>
</dbReference>
<evidence type="ECO:0000256" key="2">
    <source>
        <dbReference type="ARBA" id="ARBA00022475"/>
    </source>
</evidence>
<keyword evidence="3 6" id="KW-0812">Transmembrane</keyword>
<dbReference type="InterPro" id="IPR018076">
    <property type="entry name" value="T2SS_GspF_dom"/>
</dbReference>
<dbReference type="RefSeq" id="WP_344277765.1">
    <property type="nucleotide sequence ID" value="NZ_BAAAMR010000085.1"/>
</dbReference>
<feature type="transmembrane region" description="Helical" evidence="6">
    <location>
        <begin position="75"/>
        <end position="97"/>
    </location>
</feature>
<evidence type="ECO:0000256" key="5">
    <source>
        <dbReference type="ARBA" id="ARBA00023136"/>
    </source>
</evidence>
<name>A0ABP5M5M6_9ACTN</name>
<evidence type="ECO:0000256" key="1">
    <source>
        <dbReference type="ARBA" id="ARBA00004651"/>
    </source>
</evidence>
<dbReference type="Gene3D" id="1.20.81.30">
    <property type="entry name" value="Type II secretion system (T2SS), domain F"/>
    <property type="match status" value="1"/>
</dbReference>
<protein>
    <submittedName>
        <fullName evidence="8">Type II secretion system F family protein</fullName>
    </submittedName>
</protein>
<evidence type="ECO:0000256" key="6">
    <source>
        <dbReference type="SAM" id="Phobius"/>
    </source>
</evidence>
<dbReference type="InterPro" id="IPR042094">
    <property type="entry name" value="T2SS_GspF_sf"/>
</dbReference>
<evidence type="ECO:0000259" key="7">
    <source>
        <dbReference type="Pfam" id="PF00482"/>
    </source>
</evidence>
<evidence type="ECO:0000313" key="9">
    <source>
        <dbReference type="Proteomes" id="UP001501020"/>
    </source>
</evidence>
<proteinExistence type="predicted"/>